<comment type="caution">
    <text evidence="1">The sequence shown here is derived from an EMBL/GenBank/DDBJ whole genome shotgun (WGS) entry which is preliminary data.</text>
</comment>
<dbReference type="AlphaFoldDB" id="A0AAE8MYV2"/>
<accession>A0AAE8MYV2</accession>
<dbReference type="EMBL" id="ONZQ02000007">
    <property type="protein sequence ID" value="SPO03067.1"/>
    <property type="molecule type" value="Genomic_DNA"/>
</dbReference>
<protein>
    <submittedName>
        <fullName evidence="1">Uncharacterized protein</fullName>
    </submittedName>
</protein>
<evidence type="ECO:0000313" key="1">
    <source>
        <dbReference type="EMBL" id="SPO03067.1"/>
    </source>
</evidence>
<sequence length="185" mass="21095">MASHTAAPTEEVPLSEVSRARRRRFATRARAFIHSEHATADLRDQRLALDTIQIINVITIRFIEHTLPRPGRPYRIRYICAACRRRSFLIRLIFTLPLRKYANRLSGGSEGLTDKQRQKLRLFRMLADEVREITGSMSGDDEEVLLEYCEVVVARSEKMVEGARERKGGGGFVDLVEGGKGRRRG</sequence>
<name>A0AAE8MYV2_9PEZI</name>
<reference evidence="1" key="1">
    <citation type="submission" date="2018-03" db="EMBL/GenBank/DDBJ databases">
        <authorList>
            <person name="Guldener U."/>
        </authorList>
    </citation>
    <scope>NUCLEOTIDE SEQUENCE</scope>
</reference>
<proteinExistence type="predicted"/>
<evidence type="ECO:0000313" key="2">
    <source>
        <dbReference type="Proteomes" id="UP001187682"/>
    </source>
</evidence>
<gene>
    <name evidence="1" type="ORF">DNG_05748</name>
</gene>
<keyword evidence="2" id="KW-1185">Reference proteome</keyword>
<dbReference type="Proteomes" id="UP001187682">
    <property type="component" value="Unassembled WGS sequence"/>
</dbReference>
<organism evidence="1 2">
    <name type="scientific">Cephalotrichum gorgonifer</name>
    <dbReference type="NCBI Taxonomy" id="2041049"/>
    <lineage>
        <taxon>Eukaryota</taxon>
        <taxon>Fungi</taxon>
        <taxon>Dikarya</taxon>
        <taxon>Ascomycota</taxon>
        <taxon>Pezizomycotina</taxon>
        <taxon>Sordariomycetes</taxon>
        <taxon>Hypocreomycetidae</taxon>
        <taxon>Microascales</taxon>
        <taxon>Microascaceae</taxon>
        <taxon>Cephalotrichum</taxon>
    </lineage>
</organism>